<reference evidence="2 3" key="1">
    <citation type="journal article" date="2018" name="Sci. Rep.">
        <title>Comparative analysis of the Pocillopora damicornis genome highlights role of immune system in coral evolution.</title>
        <authorList>
            <person name="Cunning R."/>
            <person name="Bay R.A."/>
            <person name="Gillette P."/>
            <person name="Baker A.C."/>
            <person name="Traylor-Knowles N."/>
        </authorList>
    </citation>
    <scope>NUCLEOTIDE SEQUENCE [LARGE SCALE GENOMIC DNA]</scope>
    <source>
        <strain evidence="2">RSMAS</strain>
        <tissue evidence="2">Whole animal</tissue>
    </source>
</reference>
<dbReference type="PANTHER" id="PTHR46791:SF13">
    <property type="entry name" value="CLR5 DOMAIN-CONTAINING PROTEIN"/>
    <property type="match status" value="1"/>
</dbReference>
<keyword evidence="3" id="KW-1185">Reference proteome</keyword>
<evidence type="ECO:0000313" key="2">
    <source>
        <dbReference type="EMBL" id="RMX40607.1"/>
    </source>
</evidence>
<comment type="caution">
    <text evidence="2">The sequence shown here is derived from an EMBL/GenBank/DDBJ whole genome shotgun (WGS) entry which is preliminary data.</text>
</comment>
<gene>
    <name evidence="2" type="ORF">pdam_00025201</name>
</gene>
<feature type="non-terminal residue" evidence="2">
    <location>
        <position position="214"/>
    </location>
</feature>
<accession>A0A3M6TGT3</accession>
<dbReference type="AlphaFoldDB" id="A0A3M6TGT3"/>
<dbReference type="PANTHER" id="PTHR46791">
    <property type="entry name" value="EXPRESSED PROTEIN"/>
    <property type="match status" value="1"/>
</dbReference>
<feature type="domain" description="Integrase core" evidence="1">
    <location>
        <begin position="5"/>
        <end position="94"/>
    </location>
</feature>
<dbReference type="InterPro" id="IPR058913">
    <property type="entry name" value="Integrase_dom_put"/>
</dbReference>
<protein>
    <recommendedName>
        <fullName evidence="1">Integrase core domain-containing protein</fullName>
    </recommendedName>
</protein>
<sequence length="214" mass="24034">MITVQYFIDCAPQFGGCPLIVRGDCGTENVHIAAVQRNSQNHLAGAKSFMYSKSVANQRIEAWWSFLRKSNTDWWMRFFKVLSETGHFDNSNGNASSFVPHEAGALNYKVNVWKNDLVVAENMCSNRSHPLGCSLLFVHLAELIMEDNSLQMPRNPTSLFTFQCNDVEAIVKKLSANRFPIRNTVMLSLSHSYTICSSAHLLDDALGTLENLVQ</sequence>
<dbReference type="EMBL" id="RCHS01003605">
    <property type="protein sequence ID" value="RMX40607.1"/>
    <property type="molecule type" value="Genomic_DNA"/>
</dbReference>
<evidence type="ECO:0000313" key="3">
    <source>
        <dbReference type="Proteomes" id="UP000275408"/>
    </source>
</evidence>
<organism evidence="2 3">
    <name type="scientific">Pocillopora damicornis</name>
    <name type="common">Cauliflower coral</name>
    <name type="synonym">Millepora damicornis</name>
    <dbReference type="NCBI Taxonomy" id="46731"/>
    <lineage>
        <taxon>Eukaryota</taxon>
        <taxon>Metazoa</taxon>
        <taxon>Cnidaria</taxon>
        <taxon>Anthozoa</taxon>
        <taxon>Hexacorallia</taxon>
        <taxon>Scleractinia</taxon>
        <taxon>Astrocoeniina</taxon>
        <taxon>Pocilloporidae</taxon>
        <taxon>Pocillopora</taxon>
    </lineage>
</organism>
<name>A0A3M6TGT3_POCDA</name>
<dbReference type="Proteomes" id="UP000275408">
    <property type="component" value="Unassembled WGS sequence"/>
</dbReference>
<evidence type="ECO:0000259" key="1">
    <source>
        <dbReference type="Pfam" id="PF24764"/>
    </source>
</evidence>
<proteinExistence type="predicted"/>
<dbReference type="Pfam" id="PF24764">
    <property type="entry name" value="rva_4"/>
    <property type="match status" value="1"/>
</dbReference>